<dbReference type="STRING" id="1459.AF332_11205"/>
<name>A0A0M0GD35_SPOGL</name>
<gene>
    <name evidence="1" type="ORF">AF332_11205</name>
</gene>
<reference evidence="2" key="1">
    <citation type="submission" date="2015-07" db="EMBL/GenBank/DDBJ databases">
        <title>Fjat-10036 dsm4.</title>
        <authorList>
            <person name="Liu B."/>
            <person name="Wang J."/>
            <person name="Zhu Y."/>
            <person name="Liu G."/>
            <person name="Chen Q."/>
            <person name="Chen Z."/>
            <person name="Lan J."/>
            <person name="Che J."/>
            <person name="Ge C."/>
            <person name="Shi H."/>
            <person name="Pan Z."/>
            <person name="Liu X."/>
        </authorList>
    </citation>
    <scope>NUCLEOTIDE SEQUENCE [LARGE SCALE GENOMIC DNA]</scope>
    <source>
        <strain evidence="2">DSM 4</strain>
    </source>
</reference>
<proteinExistence type="predicted"/>
<evidence type="ECO:0008006" key="3">
    <source>
        <dbReference type="Google" id="ProtNLM"/>
    </source>
</evidence>
<evidence type="ECO:0000313" key="2">
    <source>
        <dbReference type="Proteomes" id="UP000037109"/>
    </source>
</evidence>
<dbReference type="PATRIC" id="fig|1459.3.peg.2395"/>
<comment type="caution">
    <text evidence="1">The sequence shown here is derived from an EMBL/GenBank/DDBJ whole genome shotgun (WGS) entry which is preliminary data.</text>
</comment>
<protein>
    <recommendedName>
        <fullName evidence="3">HK97 gp10 family phage protein</fullName>
    </recommendedName>
</protein>
<dbReference type="Proteomes" id="UP000037109">
    <property type="component" value="Unassembled WGS sequence"/>
</dbReference>
<dbReference type="AlphaFoldDB" id="A0A0M0GD35"/>
<organism evidence="1 2">
    <name type="scientific">Sporosarcina globispora</name>
    <name type="common">Bacillus globisporus</name>
    <dbReference type="NCBI Taxonomy" id="1459"/>
    <lineage>
        <taxon>Bacteria</taxon>
        <taxon>Bacillati</taxon>
        <taxon>Bacillota</taxon>
        <taxon>Bacilli</taxon>
        <taxon>Bacillales</taxon>
        <taxon>Caryophanaceae</taxon>
        <taxon>Sporosarcina</taxon>
    </lineage>
</organism>
<dbReference type="OrthoDB" id="2396600at2"/>
<dbReference type="RefSeq" id="WP_053434680.1">
    <property type="nucleotide sequence ID" value="NZ_LGUF01000007.1"/>
</dbReference>
<keyword evidence="2" id="KW-1185">Reference proteome</keyword>
<dbReference type="EMBL" id="LGUF01000007">
    <property type="protein sequence ID" value="KON87336.1"/>
    <property type="molecule type" value="Genomic_DNA"/>
</dbReference>
<sequence length="137" mass="15745">MPTIDLKDLRKYVNQMAKKAMNQGNAVKNTVIEEGKKQVQETVYDVYTPRIYERSGELKESWEAEETADGMAMFNDRRDDGRYVAEVVETGQGYQYDFEYNGKPRPFTENTRKALDGSSKLTDSLRKDLKSIGIDVE</sequence>
<evidence type="ECO:0000313" key="1">
    <source>
        <dbReference type="EMBL" id="KON87336.1"/>
    </source>
</evidence>
<accession>A0A0M0GD35</accession>